<sequence length="406" mass="40844">MKIRGAVLERVGAPSPFASSRPITIGELTLDPPGLNELLVRIEVAGVCHSDLSVVDGNRVRPTPMLLGHEAAGIVEAMGPQVGGDAAAGGAAESIGVAGAGDAGNGRAGDSNGAGGAGHPEPIAIGDRVVMTFLPRCGHCAGCATGGRLPCEIGTAANNAGTLLGGETRLHRGGAPVSHHLGVSAFATYAVVNRASVVRVEPDVPAEVAALLGCAVLTGGGAVVNSARPEPGDTIMVVGLGGVGMAAVLVALSLGHHVIGVDGVAQKLENARSCGVTETYTPEELVASGVRAPIVIEAAGNARAFETAVRATAPGGRTVTVGLPAPDARASISPLILTAEARTIIGSYLGSAVPSRDIPRFADLWRQGRLPVEKLISARVQLDDLNEAMDALAEGRALRQLIVFPV</sequence>
<evidence type="ECO:0000256" key="3">
    <source>
        <dbReference type="ARBA" id="ARBA00022833"/>
    </source>
</evidence>
<evidence type="ECO:0000313" key="10">
    <source>
        <dbReference type="Proteomes" id="UP000306192"/>
    </source>
</evidence>
<proteinExistence type="inferred from homology"/>
<dbReference type="GO" id="GO:0005829">
    <property type="term" value="C:cytosol"/>
    <property type="evidence" value="ECO:0007669"/>
    <property type="project" value="TreeGrafter"/>
</dbReference>
<keyword evidence="5" id="KW-0520">NAD</keyword>
<dbReference type="GO" id="GO:0046294">
    <property type="term" value="P:formaldehyde catabolic process"/>
    <property type="evidence" value="ECO:0007669"/>
    <property type="project" value="TreeGrafter"/>
</dbReference>
<evidence type="ECO:0000256" key="2">
    <source>
        <dbReference type="ARBA" id="ARBA00022723"/>
    </source>
</evidence>
<dbReference type="EMBL" id="QYRT01000038">
    <property type="protein sequence ID" value="TIH33022.1"/>
    <property type="molecule type" value="Genomic_DNA"/>
</dbReference>
<dbReference type="PROSITE" id="PS00059">
    <property type="entry name" value="ADH_ZINC"/>
    <property type="match status" value="1"/>
</dbReference>
<keyword evidence="2 6" id="KW-0479">Metal-binding</keyword>
<dbReference type="InterPro" id="IPR002328">
    <property type="entry name" value="ADH_Zn_CS"/>
</dbReference>
<keyword evidence="10" id="KW-1185">Reference proteome</keyword>
<dbReference type="PANTHER" id="PTHR43880">
    <property type="entry name" value="ALCOHOL DEHYDROGENASE"/>
    <property type="match status" value="1"/>
</dbReference>
<organism evidence="9 10">
    <name type="scientific">Subtercola vilae</name>
    <dbReference type="NCBI Taxonomy" id="2056433"/>
    <lineage>
        <taxon>Bacteria</taxon>
        <taxon>Bacillati</taxon>
        <taxon>Actinomycetota</taxon>
        <taxon>Actinomycetes</taxon>
        <taxon>Micrococcales</taxon>
        <taxon>Microbacteriaceae</taxon>
        <taxon>Subtercola</taxon>
    </lineage>
</organism>
<feature type="domain" description="Alcohol dehydrogenase-like N-terminal" evidence="8">
    <location>
        <begin position="36"/>
        <end position="83"/>
    </location>
</feature>
<dbReference type="InterPro" id="IPR011032">
    <property type="entry name" value="GroES-like_sf"/>
</dbReference>
<protein>
    <submittedName>
        <fullName evidence="9">Alcohol dehydrogenase</fullName>
    </submittedName>
</protein>
<dbReference type="Gene3D" id="3.40.50.720">
    <property type="entry name" value="NAD(P)-binding Rossmann-like Domain"/>
    <property type="match status" value="1"/>
</dbReference>
<dbReference type="InterPro" id="IPR013154">
    <property type="entry name" value="ADH-like_N"/>
</dbReference>
<dbReference type="GO" id="GO:0051903">
    <property type="term" value="F:S-(hydroxymethyl)glutathione dehydrogenase [NAD(P)+] activity"/>
    <property type="evidence" value="ECO:0007669"/>
    <property type="project" value="TreeGrafter"/>
</dbReference>
<dbReference type="PANTHER" id="PTHR43880:SF12">
    <property type="entry name" value="ALCOHOL DEHYDROGENASE CLASS-3"/>
    <property type="match status" value="1"/>
</dbReference>
<reference evidence="9 10" key="1">
    <citation type="journal article" date="2019" name="Microorganisms">
        <title>Systematic Affiliation and Genome Analysis of Subtercola vilae DB165(T) with Particular Emphasis on Cold Adaptation of an Isolate from a High-Altitude Cold Volcano Lake.</title>
        <authorList>
            <person name="Villalobos A.S."/>
            <person name="Wiese J."/>
            <person name="Imhoff J.F."/>
            <person name="Dorador C."/>
            <person name="Keller A."/>
            <person name="Hentschel U."/>
        </authorList>
    </citation>
    <scope>NUCLEOTIDE SEQUENCE [LARGE SCALE GENOMIC DNA]</scope>
    <source>
        <strain evidence="9 10">DB165</strain>
    </source>
</reference>
<keyword evidence="3 6" id="KW-0862">Zinc</keyword>
<dbReference type="SUPFAM" id="SSF50129">
    <property type="entry name" value="GroES-like"/>
    <property type="match status" value="3"/>
</dbReference>
<gene>
    <name evidence="9" type="ORF">D4765_15320</name>
</gene>
<keyword evidence="4" id="KW-0560">Oxidoreductase</keyword>
<dbReference type="OrthoDB" id="334894at2"/>
<dbReference type="AlphaFoldDB" id="A0A4T2BQB7"/>
<dbReference type="GO" id="GO:0008270">
    <property type="term" value="F:zinc ion binding"/>
    <property type="evidence" value="ECO:0007669"/>
    <property type="project" value="InterPro"/>
</dbReference>
<evidence type="ECO:0000259" key="7">
    <source>
        <dbReference type="Pfam" id="PF00107"/>
    </source>
</evidence>
<dbReference type="RefSeq" id="WP_136643186.1">
    <property type="nucleotide sequence ID" value="NZ_QYRT01000038.1"/>
</dbReference>
<dbReference type="SUPFAM" id="SSF51735">
    <property type="entry name" value="NAD(P)-binding Rossmann-fold domains"/>
    <property type="match status" value="1"/>
</dbReference>
<comment type="cofactor">
    <cofactor evidence="6">
        <name>Zn(2+)</name>
        <dbReference type="ChEBI" id="CHEBI:29105"/>
    </cofactor>
</comment>
<evidence type="ECO:0000256" key="1">
    <source>
        <dbReference type="ARBA" id="ARBA00008072"/>
    </source>
</evidence>
<name>A0A4T2BQB7_9MICO</name>
<feature type="domain" description="Alcohol dehydrogenase-like C-terminal" evidence="7">
    <location>
        <begin position="242"/>
        <end position="363"/>
    </location>
</feature>
<comment type="similarity">
    <text evidence="1 6">Belongs to the zinc-containing alcohol dehydrogenase family.</text>
</comment>
<evidence type="ECO:0000259" key="8">
    <source>
        <dbReference type="Pfam" id="PF08240"/>
    </source>
</evidence>
<dbReference type="Gene3D" id="3.90.180.10">
    <property type="entry name" value="Medium-chain alcohol dehydrogenases, catalytic domain"/>
    <property type="match status" value="1"/>
</dbReference>
<dbReference type="InterPro" id="IPR013149">
    <property type="entry name" value="ADH-like_C"/>
</dbReference>
<evidence type="ECO:0000256" key="5">
    <source>
        <dbReference type="ARBA" id="ARBA00023027"/>
    </source>
</evidence>
<dbReference type="Pfam" id="PF08240">
    <property type="entry name" value="ADH_N"/>
    <property type="match status" value="1"/>
</dbReference>
<dbReference type="InterPro" id="IPR036291">
    <property type="entry name" value="NAD(P)-bd_dom_sf"/>
</dbReference>
<evidence type="ECO:0000256" key="6">
    <source>
        <dbReference type="RuleBase" id="RU361277"/>
    </source>
</evidence>
<accession>A0A4T2BQB7</accession>
<dbReference type="Proteomes" id="UP000306192">
    <property type="component" value="Unassembled WGS sequence"/>
</dbReference>
<evidence type="ECO:0000313" key="9">
    <source>
        <dbReference type="EMBL" id="TIH33022.1"/>
    </source>
</evidence>
<evidence type="ECO:0000256" key="4">
    <source>
        <dbReference type="ARBA" id="ARBA00023002"/>
    </source>
</evidence>
<dbReference type="Pfam" id="PF00107">
    <property type="entry name" value="ADH_zinc_N"/>
    <property type="match status" value="1"/>
</dbReference>
<comment type="caution">
    <text evidence="9">The sequence shown here is derived from an EMBL/GenBank/DDBJ whole genome shotgun (WGS) entry which is preliminary data.</text>
</comment>